<gene>
    <name evidence="3" type="ORF">M0R45_009414</name>
</gene>
<feature type="region of interest" description="Disordered" evidence="1">
    <location>
        <begin position="64"/>
        <end position="91"/>
    </location>
</feature>
<evidence type="ECO:0000313" key="3">
    <source>
        <dbReference type="EMBL" id="KAK9943818.1"/>
    </source>
</evidence>
<evidence type="ECO:0000313" key="4">
    <source>
        <dbReference type="Proteomes" id="UP001457282"/>
    </source>
</evidence>
<keyword evidence="2" id="KW-0732">Signal</keyword>
<dbReference type="EMBL" id="JBEDUW010000002">
    <property type="protein sequence ID" value="KAK9943818.1"/>
    <property type="molecule type" value="Genomic_DNA"/>
</dbReference>
<comment type="caution">
    <text evidence="3">The sequence shown here is derived from an EMBL/GenBank/DDBJ whole genome shotgun (WGS) entry which is preliminary data.</text>
</comment>
<name>A0AAW1Y4T0_RUBAR</name>
<evidence type="ECO:0000256" key="2">
    <source>
        <dbReference type="SAM" id="SignalP"/>
    </source>
</evidence>
<sequence>MVMVVVAMVGMVALKVGRGYGGRDRGRGRVRGYHGVGRGYAVKVSHKNGVVILFCNDYVGGAPSAQGRGRGQWTRPGQRGRGRDLGVRLDGTYPECCVSSG</sequence>
<reference evidence="3 4" key="1">
    <citation type="journal article" date="2023" name="G3 (Bethesda)">
        <title>A chromosome-length genome assembly and annotation of blackberry (Rubus argutus, cv. 'Hillquist').</title>
        <authorList>
            <person name="Bruna T."/>
            <person name="Aryal R."/>
            <person name="Dudchenko O."/>
            <person name="Sargent D.J."/>
            <person name="Mead D."/>
            <person name="Buti M."/>
            <person name="Cavallini A."/>
            <person name="Hytonen T."/>
            <person name="Andres J."/>
            <person name="Pham M."/>
            <person name="Weisz D."/>
            <person name="Mascagni F."/>
            <person name="Usai G."/>
            <person name="Natali L."/>
            <person name="Bassil N."/>
            <person name="Fernandez G.E."/>
            <person name="Lomsadze A."/>
            <person name="Armour M."/>
            <person name="Olukolu B."/>
            <person name="Poorten T."/>
            <person name="Britton C."/>
            <person name="Davik J."/>
            <person name="Ashrafi H."/>
            <person name="Aiden E.L."/>
            <person name="Borodovsky M."/>
            <person name="Worthington M."/>
        </authorList>
    </citation>
    <scope>NUCLEOTIDE SEQUENCE [LARGE SCALE GENOMIC DNA]</scope>
    <source>
        <strain evidence="3">PI 553951</strain>
    </source>
</reference>
<dbReference type="Proteomes" id="UP001457282">
    <property type="component" value="Unassembled WGS sequence"/>
</dbReference>
<evidence type="ECO:0000256" key="1">
    <source>
        <dbReference type="SAM" id="MobiDB-lite"/>
    </source>
</evidence>
<protein>
    <recommendedName>
        <fullName evidence="5">Secreted protein</fullName>
    </recommendedName>
</protein>
<keyword evidence="4" id="KW-1185">Reference proteome</keyword>
<evidence type="ECO:0008006" key="5">
    <source>
        <dbReference type="Google" id="ProtNLM"/>
    </source>
</evidence>
<feature type="chain" id="PRO_5043946143" description="Secreted protein" evidence="2">
    <location>
        <begin position="20"/>
        <end position="101"/>
    </location>
</feature>
<proteinExistence type="predicted"/>
<organism evidence="3 4">
    <name type="scientific">Rubus argutus</name>
    <name type="common">Southern blackberry</name>
    <dbReference type="NCBI Taxonomy" id="59490"/>
    <lineage>
        <taxon>Eukaryota</taxon>
        <taxon>Viridiplantae</taxon>
        <taxon>Streptophyta</taxon>
        <taxon>Embryophyta</taxon>
        <taxon>Tracheophyta</taxon>
        <taxon>Spermatophyta</taxon>
        <taxon>Magnoliopsida</taxon>
        <taxon>eudicotyledons</taxon>
        <taxon>Gunneridae</taxon>
        <taxon>Pentapetalae</taxon>
        <taxon>rosids</taxon>
        <taxon>fabids</taxon>
        <taxon>Rosales</taxon>
        <taxon>Rosaceae</taxon>
        <taxon>Rosoideae</taxon>
        <taxon>Rosoideae incertae sedis</taxon>
        <taxon>Rubus</taxon>
    </lineage>
</organism>
<accession>A0AAW1Y4T0</accession>
<feature type="signal peptide" evidence="2">
    <location>
        <begin position="1"/>
        <end position="19"/>
    </location>
</feature>
<dbReference type="AlphaFoldDB" id="A0AAW1Y4T0"/>